<comment type="cofactor">
    <cofactor evidence="1 4">
        <name>a divalent metal cation</name>
        <dbReference type="ChEBI" id="CHEBI:60240"/>
    </cofactor>
</comment>
<dbReference type="OMA" id="VIGCDSV"/>
<dbReference type="Pfam" id="PF02545">
    <property type="entry name" value="Maf"/>
    <property type="match status" value="1"/>
</dbReference>
<dbReference type="PIRSF" id="PIRSF006305">
    <property type="entry name" value="Maf"/>
    <property type="match status" value="1"/>
</dbReference>
<sequence>MTRLILGSQSPRRKEILEYFSIPFEQISSSFDEDSIAFQNNPEEYVCAISQGKAEELARKFPKAIILTADTIVHKDGKVYGKPKNREEAKDILQQLAGHWHQVYTGVTVRHAKEHHSSFERTQVLFHALTPEEIDLYHDKIAWQDKAAGYAIQQNGSIIIRSIEGCYYNVLGLPVHTTKLLLAKVGINLWEHL</sequence>
<dbReference type="Proteomes" id="UP000031307">
    <property type="component" value="Unassembled WGS sequence"/>
</dbReference>
<dbReference type="PATRIC" id="fig|83552.4.peg.1421"/>
<dbReference type="GO" id="GO:0036221">
    <property type="term" value="F:UTP diphosphatase activity"/>
    <property type="evidence" value="ECO:0007669"/>
    <property type="project" value="RHEA"/>
</dbReference>
<dbReference type="Gene3D" id="3.90.950.10">
    <property type="match status" value="1"/>
</dbReference>
<feature type="site" description="Important for substrate specificity" evidence="4">
    <location>
        <position position="12"/>
    </location>
</feature>
<keyword evidence="4" id="KW-0963">Cytoplasm</keyword>
<evidence type="ECO:0000313" key="5">
    <source>
        <dbReference type="EMBL" id="KIA77456.1"/>
    </source>
</evidence>
<comment type="similarity">
    <text evidence="4">Belongs to the Maf family. YhdE subfamily.</text>
</comment>
<keyword evidence="3 4" id="KW-0546">Nucleotide metabolism</keyword>
<evidence type="ECO:0000256" key="4">
    <source>
        <dbReference type="HAMAP-Rule" id="MF_00528"/>
    </source>
</evidence>
<keyword evidence="2 4" id="KW-0378">Hydrolase</keyword>
<dbReference type="CDD" id="cd00555">
    <property type="entry name" value="Maf"/>
    <property type="match status" value="1"/>
</dbReference>
<name>A0A0C1C1A2_9BACT</name>
<dbReference type="HAMAP" id="MF_00528">
    <property type="entry name" value="Maf"/>
    <property type="match status" value="1"/>
</dbReference>
<dbReference type="EMBL" id="JSAM01000076">
    <property type="protein sequence ID" value="KIA77456.1"/>
    <property type="molecule type" value="Genomic_DNA"/>
</dbReference>
<dbReference type="PANTHER" id="PTHR43213:SF5">
    <property type="entry name" value="BIFUNCTIONAL DTTP_UTP PYROPHOSPHATASE_METHYLTRANSFERASE PROTEIN-RELATED"/>
    <property type="match status" value="1"/>
</dbReference>
<gene>
    <name evidence="5" type="ORF">DB43_GG00350</name>
</gene>
<dbReference type="GO" id="GO:0009117">
    <property type="term" value="P:nucleotide metabolic process"/>
    <property type="evidence" value="ECO:0007669"/>
    <property type="project" value="UniProtKB-KW"/>
</dbReference>
<reference evidence="5 6" key="1">
    <citation type="journal article" date="2014" name="Mol. Biol. Evol.">
        <title>Massive expansion of Ubiquitination-related gene families within the Chlamydiae.</title>
        <authorList>
            <person name="Domman D."/>
            <person name="Collingro A."/>
            <person name="Lagkouvardos I."/>
            <person name="Gehre L."/>
            <person name="Weinmaier T."/>
            <person name="Rattei T."/>
            <person name="Subtil A."/>
            <person name="Horn M."/>
        </authorList>
    </citation>
    <scope>NUCLEOTIDE SEQUENCE [LARGE SCALE GENOMIC DNA]</scope>
    <source>
        <strain evidence="5 6">OEW1</strain>
    </source>
</reference>
<dbReference type="InterPro" id="IPR003697">
    <property type="entry name" value="Maf-like"/>
</dbReference>
<evidence type="ECO:0000256" key="1">
    <source>
        <dbReference type="ARBA" id="ARBA00001968"/>
    </source>
</evidence>
<comment type="catalytic activity">
    <reaction evidence="4">
        <text>dTTP + H2O = dTMP + diphosphate + H(+)</text>
        <dbReference type="Rhea" id="RHEA:28534"/>
        <dbReference type="ChEBI" id="CHEBI:15377"/>
        <dbReference type="ChEBI" id="CHEBI:15378"/>
        <dbReference type="ChEBI" id="CHEBI:33019"/>
        <dbReference type="ChEBI" id="CHEBI:37568"/>
        <dbReference type="ChEBI" id="CHEBI:63528"/>
        <dbReference type="EC" id="3.6.1.9"/>
    </reaction>
</comment>
<comment type="subcellular location">
    <subcellularLocation>
        <location evidence="4">Cytoplasm</location>
    </subcellularLocation>
</comment>
<evidence type="ECO:0000256" key="3">
    <source>
        <dbReference type="ARBA" id="ARBA00023080"/>
    </source>
</evidence>
<comment type="catalytic activity">
    <reaction evidence="4">
        <text>UTP + H2O = UMP + diphosphate + H(+)</text>
        <dbReference type="Rhea" id="RHEA:29395"/>
        <dbReference type="ChEBI" id="CHEBI:15377"/>
        <dbReference type="ChEBI" id="CHEBI:15378"/>
        <dbReference type="ChEBI" id="CHEBI:33019"/>
        <dbReference type="ChEBI" id="CHEBI:46398"/>
        <dbReference type="ChEBI" id="CHEBI:57865"/>
        <dbReference type="EC" id="3.6.1.9"/>
    </reaction>
</comment>
<proteinExistence type="inferred from homology"/>
<feature type="active site" description="Proton acceptor" evidence="4">
    <location>
        <position position="70"/>
    </location>
</feature>
<dbReference type="PANTHER" id="PTHR43213">
    <property type="entry name" value="BIFUNCTIONAL DTTP/UTP PYROPHOSPHATASE/METHYLTRANSFERASE PROTEIN-RELATED"/>
    <property type="match status" value="1"/>
</dbReference>
<comment type="caution">
    <text evidence="4">Lacks conserved residue(s) required for the propagation of feature annotation.</text>
</comment>
<evidence type="ECO:0000313" key="6">
    <source>
        <dbReference type="Proteomes" id="UP000031307"/>
    </source>
</evidence>
<dbReference type="RefSeq" id="WP_006340133.1">
    <property type="nucleotide sequence ID" value="NZ_BAWW01000008.1"/>
</dbReference>
<dbReference type="NCBIfam" id="TIGR00172">
    <property type="entry name" value="maf"/>
    <property type="match status" value="1"/>
</dbReference>
<dbReference type="AlphaFoldDB" id="A0A0C1C1A2"/>
<dbReference type="EC" id="3.6.1.9" evidence="4"/>
<protein>
    <recommendedName>
        <fullName evidence="4">dTTP/UTP pyrophosphatase</fullName>
        <shortName evidence="4">dTTPase/UTPase</shortName>
        <ecNumber evidence="4">3.6.1.9</ecNumber>
    </recommendedName>
    <alternativeName>
        <fullName evidence="4">Nucleoside triphosphate pyrophosphatase</fullName>
    </alternativeName>
    <alternativeName>
        <fullName evidence="4">Nucleotide pyrophosphatase</fullName>
        <shortName evidence="4">Nucleotide PPase</shortName>
    </alternativeName>
</protein>
<organism evidence="5 6">
    <name type="scientific">Parachlamydia acanthamoebae</name>
    <dbReference type="NCBI Taxonomy" id="83552"/>
    <lineage>
        <taxon>Bacteria</taxon>
        <taxon>Pseudomonadati</taxon>
        <taxon>Chlamydiota</taxon>
        <taxon>Chlamydiia</taxon>
        <taxon>Parachlamydiales</taxon>
        <taxon>Parachlamydiaceae</taxon>
        <taxon>Parachlamydia</taxon>
    </lineage>
</organism>
<dbReference type="GO" id="GO:0036218">
    <property type="term" value="F:dTTP diphosphatase activity"/>
    <property type="evidence" value="ECO:0007669"/>
    <property type="project" value="RHEA"/>
</dbReference>
<comment type="caution">
    <text evidence="5">The sequence shown here is derived from an EMBL/GenBank/DDBJ whole genome shotgun (WGS) entry which is preliminary data.</text>
</comment>
<feature type="site" description="Important for substrate specificity" evidence="4">
    <location>
        <position position="153"/>
    </location>
</feature>
<comment type="function">
    <text evidence="4">Nucleoside triphosphate pyrophosphatase that hydrolyzes dTTP and UTP. May have a dual role in cell division arrest and in preventing the incorporation of modified nucleotides into cellular nucleic acids.</text>
</comment>
<accession>A0A0C1C1A2</accession>
<evidence type="ECO:0000256" key="2">
    <source>
        <dbReference type="ARBA" id="ARBA00022801"/>
    </source>
</evidence>
<dbReference type="SUPFAM" id="SSF52972">
    <property type="entry name" value="ITPase-like"/>
    <property type="match status" value="1"/>
</dbReference>
<dbReference type="GO" id="GO:0005737">
    <property type="term" value="C:cytoplasm"/>
    <property type="evidence" value="ECO:0007669"/>
    <property type="project" value="UniProtKB-SubCell"/>
</dbReference>
<dbReference type="InterPro" id="IPR029001">
    <property type="entry name" value="ITPase-like_fam"/>
</dbReference>
<feature type="site" description="Important for substrate specificity" evidence="4">
    <location>
        <position position="71"/>
    </location>
</feature>